<dbReference type="InterPro" id="IPR036236">
    <property type="entry name" value="Znf_C2H2_sf"/>
</dbReference>
<keyword evidence="2" id="KW-0677">Repeat</keyword>
<proteinExistence type="predicted"/>
<keyword evidence="8" id="KW-1185">Reference proteome</keyword>
<evidence type="ECO:0000256" key="5">
    <source>
        <dbReference type="PROSITE-ProRule" id="PRU00042"/>
    </source>
</evidence>
<name>A0A0D2BWE1_9EURO</name>
<evidence type="ECO:0000256" key="2">
    <source>
        <dbReference type="ARBA" id="ARBA00022737"/>
    </source>
</evidence>
<dbReference type="InterPro" id="IPR013087">
    <property type="entry name" value="Znf_C2H2_type"/>
</dbReference>
<evidence type="ECO:0000259" key="6">
    <source>
        <dbReference type="PROSITE" id="PS50157"/>
    </source>
</evidence>
<dbReference type="AlphaFoldDB" id="A0A0D2BWE1"/>
<feature type="domain" description="C2H2-type" evidence="6">
    <location>
        <begin position="16"/>
        <end position="44"/>
    </location>
</feature>
<dbReference type="GeneID" id="25327319"/>
<keyword evidence="3 5" id="KW-0863">Zinc-finger</keyword>
<dbReference type="SUPFAM" id="SSF57667">
    <property type="entry name" value="beta-beta-alpha zinc fingers"/>
    <property type="match status" value="1"/>
</dbReference>
<protein>
    <recommendedName>
        <fullName evidence="6">C2H2-type domain-containing protein</fullName>
    </recommendedName>
</protein>
<dbReference type="PANTHER" id="PTHR24379">
    <property type="entry name" value="KRAB AND ZINC FINGER DOMAIN-CONTAINING"/>
    <property type="match status" value="1"/>
</dbReference>
<evidence type="ECO:0000313" key="8">
    <source>
        <dbReference type="Proteomes" id="UP000054342"/>
    </source>
</evidence>
<dbReference type="PROSITE" id="PS50157">
    <property type="entry name" value="ZINC_FINGER_C2H2_2"/>
    <property type="match status" value="2"/>
</dbReference>
<keyword evidence="4" id="KW-0862">Zinc</keyword>
<evidence type="ECO:0000256" key="1">
    <source>
        <dbReference type="ARBA" id="ARBA00022723"/>
    </source>
</evidence>
<keyword evidence="1" id="KW-0479">Metal-binding</keyword>
<gene>
    <name evidence="7" type="ORF">PV05_05411</name>
</gene>
<dbReference type="GO" id="GO:0008270">
    <property type="term" value="F:zinc ion binding"/>
    <property type="evidence" value="ECO:0007669"/>
    <property type="project" value="UniProtKB-KW"/>
</dbReference>
<dbReference type="RefSeq" id="XP_013317365.1">
    <property type="nucleotide sequence ID" value="XM_013461911.1"/>
</dbReference>
<dbReference type="SMART" id="SM00355">
    <property type="entry name" value="ZnF_C2H2"/>
    <property type="match status" value="6"/>
</dbReference>
<evidence type="ECO:0000313" key="7">
    <source>
        <dbReference type="EMBL" id="KIW56781.1"/>
    </source>
</evidence>
<dbReference type="Pfam" id="PF13912">
    <property type="entry name" value="zf-C2H2_6"/>
    <property type="match status" value="1"/>
</dbReference>
<dbReference type="Proteomes" id="UP000054342">
    <property type="component" value="Unassembled WGS sequence"/>
</dbReference>
<accession>A0A0D2BWE1</accession>
<dbReference type="PANTHER" id="PTHR24379:SF121">
    <property type="entry name" value="C2H2-TYPE DOMAIN-CONTAINING PROTEIN"/>
    <property type="match status" value="1"/>
</dbReference>
<dbReference type="OrthoDB" id="6105938at2759"/>
<dbReference type="EMBL" id="KN847319">
    <property type="protein sequence ID" value="KIW56781.1"/>
    <property type="molecule type" value="Genomic_DNA"/>
</dbReference>
<dbReference type="PROSITE" id="PS00028">
    <property type="entry name" value="ZINC_FINGER_C2H2_1"/>
    <property type="match status" value="1"/>
</dbReference>
<evidence type="ECO:0000256" key="3">
    <source>
        <dbReference type="ARBA" id="ARBA00022771"/>
    </source>
</evidence>
<organism evidence="7 8">
    <name type="scientific">Exophiala xenobiotica</name>
    <dbReference type="NCBI Taxonomy" id="348802"/>
    <lineage>
        <taxon>Eukaryota</taxon>
        <taxon>Fungi</taxon>
        <taxon>Dikarya</taxon>
        <taxon>Ascomycota</taxon>
        <taxon>Pezizomycotina</taxon>
        <taxon>Eurotiomycetes</taxon>
        <taxon>Chaetothyriomycetidae</taxon>
        <taxon>Chaetothyriales</taxon>
        <taxon>Herpotrichiellaceae</taxon>
        <taxon>Exophiala</taxon>
    </lineage>
</organism>
<sequence>MVRPNQLEIDHDENHYFCFPCQRLFSSFSGAVNHCRHAATHAGEWCERCDWLFVSQDALHMHVTNSACHNICHSCNIDYSNWSDLNVHNVNVHHECTECNERFVNENNLREHKRVHLPLKYECLGCDRWFSEFSAMMLHLESGNCESGVDCDDIDDWVIDYWGFKFGDYTNDWTDYYKFCCPSCDNEFRFVSGLLQHIASQACDMDLDEAIEDFNACFAWRFCCL</sequence>
<dbReference type="Gene3D" id="3.30.160.60">
    <property type="entry name" value="Classic Zinc Finger"/>
    <property type="match status" value="1"/>
</dbReference>
<dbReference type="STRING" id="348802.A0A0D2BWE1"/>
<feature type="domain" description="C2H2-type" evidence="6">
    <location>
        <begin position="94"/>
        <end position="121"/>
    </location>
</feature>
<evidence type="ECO:0000256" key="4">
    <source>
        <dbReference type="ARBA" id="ARBA00022833"/>
    </source>
</evidence>
<dbReference type="HOGENOM" id="CLU_075838_2_0_1"/>
<reference evidence="7 8" key="1">
    <citation type="submission" date="2015-01" db="EMBL/GenBank/DDBJ databases">
        <title>The Genome Sequence of Exophiala xenobiotica CBS118157.</title>
        <authorList>
            <consortium name="The Broad Institute Genomics Platform"/>
            <person name="Cuomo C."/>
            <person name="de Hoog S."/>
            <person name="Gorbushina A."/>
            <person name="Stielow B."/>
            <person name="Teixiera M."/>
            <person name="Abouelleil A."/>
            <person name="Chapman S.B."/>
            <person name="Priest M."/>
            <person name="Young S.K."/>
            <person name="Wortman J."/>
            <person name="Nusbaum C."/>
            <person name="Birren B."/>
        </authorList>
    </citation>
    <scope>NUCLEOTIDE SEQUENCE [LARGE SCALE GENOMIC DNA]</scope>
    <source>
        <strain evidence="7 8">CBS 118157</strain>
    </source>
</reference>